<keyword evidence="2" id="KW-1185">Reference proteome</keyword>
<dbReference type="Proteomes" id="UP000001312">
    <property type="component" value="Unassembled WGS sequence"/>
</dbReference>
<name>A7E4W4_SCLS1</name>
<dbReference type="HOGENOM" id="CLU_2741553_0_0_1"/>
<accession>A7E4W4</accession>
<dbReference type="InParanoid" id="A7E4W4"/>
<dbReference type="KEGG" id="ssl:SS1G_00336"/>
<dbReference type="AlphaFoldDB" id="A7E4W4"/>
<reference evidence="2" key="1">
    <citation type="journal article" date="2011" name="PLoS Genet.">
        <title>Genomic analysis of the necrotrophic fungal pathogens Sclerotinia sclerotiorum and Botrytis cinerea.</title>
        <authorList>
            <person name="Amselem J."/>
            <person name="Cuomo C.A."/>
            <person name="van Kan J.A."/>
            <person name="Viaud M."/>
            <person name="Benito E.P."/>
            <person name="Couloux A."/>
            <person name="Coutinho P.M."/>
            <person name="de Vries R.P."/>
            <person name="Dyer P.S."/>
            <person name="Fillinger S."/>
            <person name="Fournier E."/>
            <person name="Gout L."/>
            <person name="Hahn M."/>
            <person name="Kohn L."/>
            <person name="Lapalu N."/>
            <person name="Plummer K.M."/>
            <person name="Pradier J.M."/>
            <person name="Quevillon E."/>
            <person name="Sharon A."/>
            <person name="Simon A."/>
            <person name="ten Have A."/>
            <person name="Tudzynski B."/>
            <person name="Tudzynski P."/>
            <person name="Wincker P."/>
            <person name="Andrew M."/>
            <person name="Anthouard V."/>
            <person name="Beever R.E."/>
            <person name="Beffa R."/>
            <person name="Benoit I."/>
            <person name="Bouzid O."/>
            <person name="Brault B."/>
            <person name="Chen Z."/>
            <person name="Choquer M."/>
            <person name="Collemare J."/>
            <person name="Cotton P."/>
            <person name="Danchin E.G."/>
            <person name="Da Silva C."/>
            <person name="Gautier A."/>
            <person name="Giraud C."/>
            <person name="Giraud T."/>
            <person name="Gonzalez C."/>
            <person name="Grossetete S."/>
            <person name="Guldener U."/>
            <person name="Henrissat B."/>
            <person name="Howlett B.J."/>
            <person name="Kodira C."/>
            <person name="Kretschmer M."/>
            <person name="Lappartient A."/>
            <person name="Leroch M."/>
            <person name="Levis C."/>
            <person name="Mauceli E."/>
            <person name="Neuveglise C."/>
            <person name="Oeser B."/>
            <person name="Pearson M."/>
            <person name="Poulain J."/>
            <person name="Poussereau N."/>
            <person name="Quesneville H."/>
            <person name="Rascle C."/>
            <person name="Schumacher J."/>
            <person name="Segurens B."/>
            <person name="Sexton A."/>
            <person name="Silva E."/>
            <person name="Sirven C."/>
            <person name="Soanes D.M."/>
            <person name="Talbot N.J."/>
            <person name="Templeton M."/>
            <person name="Yandava C."/>
            <person name="Yarden O."/>
            <person name="Zeng Q."/>
            <person name="Rollins J.A."/>
            <person name="Lebrun M.H."/>
            <person name="Dickman M."/>
        </authorList>
    </citation>
    <scope>NUCLEOTIDE SEQUENCE [LARGE SCALE GENOMIC DNA]</scope>
    <source>
        <strain evidence="2">ATCC 18683 / 1980 / Ss-1</strain>
    </source>
</reference>
<protein>
    <submittedName>
        <fullName evidence="1">Uncharacterized protein</fullName>
    </submittedName>
</protein>
<proteinExistence type="predicted"/>
<gene>
    <name evidence="1" type="ORF">SS1G_00336</name>
</gene>
<sequence length="71" mass="8323">MNGSLGYYNKLKRSLNDCDELSYQVVFAHLELDEVPMPESPLSPEPNQEELELELEKEILDEELLSQWIRD</sequence>
<evidence type="ECO:0000313" key="2">
    <source>
        <dbReference type="Proteomes" id="UP000001312"/>
    </source>
</evidence>
<evidence type="ECO:0000313" key="1">
    <source>
        <dbReference type="EMBL" id="EDN90936.1"/>
    </source>
</evidence>
<dbReference type="RefSeq" id="XP_001598250.1">
    <property type="nucleotide sequence ID" value="XM_001598200.1"/>
</dbReference>
<dbReference type="GeneID" id="5494167"/>
<organism evidence="1 2">
    <name type="scientific">Sclerotinia sclerotiorum (strain ATCC 18683 / 1980 / Ss-1)</name>
    <name type="common">White mold</name>
    <name type="synonym">Whetzelinia sclerotiorum</name>
    <dbReference type="NCBI Taxonomy" id="665079"/>
    <lineage>
        <taxon>Eukaryota</taxon>
        <taxon>Fungi</taxon>
        <taxon>Dikarya</taxon>
        <taxon>Ascomycota</taxon>
        <taxon>Pezizomycotina</taxon>
        <taxon>Leotiomycetes</taxon>
        <taxon>Helotiales</taxon>
        <taxon>Sclerotiniaceae</taxon>
        <taxon>Sclerotinia</taxon>
    </lineage>
</organism>
<dbReference type="EMBL" id="CH476621">
    <property type="protein sequence ID" value="EDN90936.1"/>
    <property type="molecule type" value="Genomic_DNA"/>
</dbReference>